<keyword evidence="2" id="KW-0472">Membrane</keyword>
<feature type="transmembrane region" description="Helical" evidence="2">
    <location>
        <begin position="171"/>
        <end position="190"/>
    </location>
</feature>
<organism evidence="3 4">
    <name type="scientific">Legionella impletisoli</name>
    <dbReference type="NCBI Taxonomy" id="343510"/>
    <lineage>
        <taxon>Bacteria</taxon>
        <taxon>Pseudomonadati</taxon>
        <taxon>Pseudomonadota</taxon>
        <taxon>Gammaproteobacteria</taxon>
        <taxon>Legionellales</taxon>
        <taxon>Legionellaceae</taxon>
        <taxon>Legionella</taxon>
    </lineage>
</organism>
<protein>
    <recommendedName>
        <fullName evidence="5">Transmembrane protein</fullName>
    </recommendedName>
</protein>
<reference evidence="3" key="2">
    <citation type="submission" date="2020-09" db="EMBL/GenBank/DDBJ databases">
        <authorList>
            <person name="Sun Q."/>
            <person name="Ohkuma M."/>
        </authorList>
    </citation>
    <scope>NUCLEOTIDE SEQUENCE</scope>
    <source>
        <strain evidence="3">JCM 13919</strain>
    </source>
</reference>
<dbReference type="Proteomes" id="UP000630149">
    <property type="component" value="Unassembled WGS sequence"/>
</dbReference>
<dbReference type="OrthoDB" id="5651454at2"/>
<dbReference type="RefSeq" id="WP_131775266.1">
    <property type="nucleotide sequence ID" value="NZ_BMOB01000001.1"/>
</dbReference>
<keyword evidence="2" id="KW-1133">Transmembrane helix</keyword>
<feature type="transmembrane region" description="Helical" evidence="2">
    <location>
        <begin position="81"/>
        <end position="107"/>
    </location>
</feature>
<dbReference type="AlphaFoldDB" id="A0A917N7K9"/>
<name>A0A917N7K9_9GAMM</name>
<sequence length="261" mass="29510">MNKKAIFLDKISGNLFLGGLFLSKLRYIPVLAIRPILDLMSLLAYLVGYIAWYAATIFYPNHPRKRDRWYGFTEFKEQYQLASLVGLFSTILCLINPALILVSVWLFTLSNMIWAISEYHRFKHPPAYEEGFSYERQAMYLRYTMAALVVSLITAVATTVAVLFPPAAIATLVLSALYGNALTLLAFYYWKQCTFTKFEPDVLPKASYSGISARIGGQSERALECLIEETESNRSDPLWKSAPQTSISGPDLSLEPPELKF</sequence>
<evidence type="ECO:0000313" key="3">
    <source>
        <dbReference type="EMBL" id="GGI75289.1"/>
    </source>
</evidence>
<accession>A0A917N7K9</accession>
<keyword evidence="4" id="KW-1185">Reference proteome</keyword>
<gene>
    <name evidence="3" type="ORF">GCM10007966_00110</name>
</gene>
<comment type="caution">
    <text evidence="3">The sequence shown here is derived from an EMBL/GenBank/DDBJ whole genome shotgun (WGS) entry which is preliminary data.</text>
</comment>
<evidence type="ECO:0008006" key="5">
    <source>
        <dbReference type="Google" id="ProtNLM"/>
    </source>
</evidence>
<dbReference type="EMBL" id="BMOB01000001">
    <property type="protein sequence ID" value="GGI75289.1"/>
    <property type="molecule type" value="Genomic_DNA"/>
</dbReference>
<feature type="transmembrane region" description="Helical" evidence="2">
    <location>
        <begin position="140"/>
        <end position="164"/>
    </location>
</feature>
<feature type="region of interest" description="Disordered" evidence="1">
    <location>
        <begin position="231"/>
        <end position="261"/>
    </location>
</feature>
<proteinExistence type="predicted"/>
<evidence type="ECO:0000256" key="1">
    <source>
        <dbReference type="SAM" id="MobiDB-lite"/>
    </source>
</evidence>
<keyword evidence="2" id="KW-0812">Transmembrane</keyword>
<feature type="transmembrane region" description="Helical" evidence="2">
    <location>
        <begin position="39"/>
        <end position="60"/>
    </location>
</feature>
<reference evidence="3" key="1">
    <citation type="journal article" date="2014" name="Int. J. Syst. Evol. Microbiol.">
        <title>Complete genome sequence of Corynebacterium casei LMG S-19264T (=DSM 44701T), isolated from a smear-ripened cheese.</title>
        <authorList>
            <consortium name="US DOE Joint Genome Institute (JGI-PGF)"/>
            <person name="Walter F."/>
            <person name="Albersmeier A."/>
            <person name="Kalinowski J."/>
            <person name="Ruckert C."/>
        </authorList>
    </citation>
    <scope>NUCLEOTIDE SEQUENCE</scope>
    <source>
        <strain evidence="3">JCM 13919</strain>
    </source>
</reference>
<evidence type="ECO:0000256" key="2">
    <source>
        <dbReference type="SAM" id="Phobius"/>
    </source>
</evidence>
<evidence type="ECO:0000313" key="4">
    <source>
        <dbReference type="Proteomes" id="UP000630149"/>
    </source>
</evidence>